<evidence type="ECO:0000256" key="8">
    <source>
        <dbReference type="ARBA" id="ARBA00022989"/>
    </source>
</evidence>
<feature type="domain" description="Histidine kinase" evidence="12">
    <location>
        <begin position="274"/>
        <end position="482"/>
    </location>
</feature>
<proteinExistence type="predicted"/>
<dbReference type="SMART" id="SM00387">
    <property type="entry name" value="HATPase_c"/>
    <property type="match status" value="1"/>
</dbReference>
<dbReference type="InterPro" id="IPR004358">
    <property type="entry name" value="Sig_transdc_His_kin-like_C"/>
</dbReference>
<organism evidence="14 15">
    <name type="scientific">Microbacterium album</name>
    <dbReference type="NCBI Taxonomy" id="2053191"/>
    <lineage>
        <taxon>Bacteria</taxon>
        <taxon>Bacillati</taxon>
        <taxon>Actinomycetota</taxon>
        <taxon>Actinomycetes</taxon>
        <taxon>Micrococcales</taxon>
        <taxon>Microbacteriaceae</taxon>
        <taxon>Microbacterium</taxon>
    </lineage>
</organism>
<dbReference type="CDD" id="cd00075">
    <property type="entry name" value="HATPase"/>
    <property type="match status" value="1"/>
</dbReference>
<dbReference type="Proteomes" id="UP000657592">
    <property type="component" value="Unassembled WGS sequence"/>
</dbReference>
<dbReference type="SMART" id="SM00388">
    <property type="entry name" value="HisKA"/>
    <property type="match status" value="1"/>
</dbReference>
<dbReference type="Pfam" id="PF02518">
    <property type="entry name" value="HATPase_c"/>
    <property type="match status" value="1"/>
</dbReference>
<keyword evidence="7 14" id="KW-0418">Kinase</keyword>
<evidence type="ECO:0000256" key="1">
    <source>
        <dbReference type="ARBA" id="ARBA00000085"/>
    </source>
</evidence>
<dbReference type="InterPro" id="IPR036890">
    <property type="entry name" value="HATPase_C_sf"/>
</dbReference>
<keyword evidence="10 11" id="KW-0472">Membrane</keyword>
<evidence type="ECO:0000259" key="13">
    <source>
        <dbReference type="PROSITE" id="PS50885"/>
    </source>
</evidence>
<keyword evidence="15" id="KW-1185">Reference proteome</keyword>
<evidence type="ECO:0000256" key="4">
    <source>
        <dbReference type="ARBA" id="ARBA00022553"/>
    </source>
</evidence>
<dbReference type="EC" id="2.7.13.3" evidence="3"/>
<dbReference type="InterPro" id="IPR036097">
    <property type="entry name" value="HisK_dim/P_sf"/>
</dbReference>
<dbReference type="Gene3D" id="1.10.287.130">
    <property type="match status" value="1"/>
</dbReference>
<evidence type="ECO:0000256" key="10">
    <source>
        <dbReference type="ARBA" id="ARBA00023136"/>
    </source>
</evidence>
<sequence length="492" mass="52455">MLTRMSGRRVVSVRVRILAAILVVTALGLISAGSVAYLLQRGRDLAAIDEELMQELDDVRLVVSGRGPDAAEGGSGVDVPTPAFATTAELMHDLVRTVTPGIQGSAVGIVDGRPAFVPGVSTAFRLTDAEFVRDMVEATGGERTVLGTTGAGERTLRYIAVPIRLEGTDSVGVFVSAVDIEGRLQDLHGVMTVFWWVAGGALALVALVGWFVAGRLLGPVRELRDTAARISASDLGERIPVAGNDDLSELGRTMNDMISRLESSFQAQQRLLDDVRHELSTPLTIVRGHLELLDARDPAEVEQTLAIATDELERMSGLVADIAALADAERPALHRPAPVDLGRLTRDVFEKVRVIPSHDWALEAEARGVARLDAARVTQAWLQLADNARKYAPEGTRIALGSRRAGRVLRCWVQDEGPGIPVEAHERIFERFGRVDDGRGTAGSGLGLSIVRAIAAAHGGRVEVDSAPGRGARFTLVLPLQGGTLDDTEGSA</sequence>
<evidence type="ECO:0000256" key="11">
    <source>
        <dbReference type="SAM" id="Phobius"/>
    </source>
</evidence>
<evidence type="ECO:0000256" key="9">
    <source>
        <dbReference type="ARBA" id="ARBA00023012"/>
    </source>
</evidence>
<evidence type="ECO:0000256" key="2">
    <source>
        <dbReference type="ARBA" id="ARBA00004236"/>
    </source>
</evidence>
<dbReference type="CDD" id="cd00082">
    <property type="entry name" value="HisKA"/>
    <property type="match status" value="1"/>
</dbReference>
<gene>
    <name evidence="14" type="ORF">GCM10010921_07110</name>
</gene>
<dbReference type="InterPro" id="IPR003594">
    <property type="entry name" value="HATPase_dom"/>
</dbReference>
<dbReference type="CDD" id="cd06225">
    <property type="entry name" value="HAMP"/>
    <property type="match status" value="1"/>
</dbReference>
<dbReference type="InterPro" id="IPR005467">
    <property type="entry name" value="His_kinase_dom"/>
</dbReference>
<dbReference type="PRINTS" id="PR00344">
    <property type="entry name" value="BCTRLSENSOR"/>
</dbReference>
<dbReference type="InterPro" id="IPR003660">
    <property type="entry name" value="HAMP_dom"/>
</dbReference>
<dbReference type="SUPFAM" id="SSF55874">
    <property type="entry name" value="ATPase domain of HSP90 chaperone/DNA topoisomerase II/histidine kinase"/>
    <property type="match status" value="1"/>
</dbReference>
<protein>
    <recommendedName>
        <fullName evidence="3">histidine kinase</fullName>
        <ecNumber evidence="3">2.7.13.3</ecNumber>
    </recommendedName>
</protein>
<reference evidence="14" key="2">
    <citation type="submission" date="2020-09" db="EMBL/GenBank/DDBJ databases">
        <authorList>
            <person name="Sun Q."/>
            <person name="Zhou Y."/>
        </authorList>
    </citation>
    <scope>NUCLEOTIDE SEQUENCE</scope>
    <source>
        <strain evidence="14">CGMCC 1.15794</strain>
    </source>
</reference>
<keyword evidence="8 11" id="KW-1133">Transmembrane helix</keyword>
<dbReference type="Pfam" id="PF00512">
    <property type="entry name" value="HisKA"/>
    <property type="match status" value="1"/>
</dbReference>
<dbReference type="InterPro" id="IPR003661">
    <property type="entry name" value="HisK_dim/P_dom"/>
</dbReference>
<evidence type="ECO:0000256" key="6">
    <source>
        <dbReference type="ARBA" id="ARBA00022692"/>
    </source>
</evidence>
<comment type="subcellular location">
    <subcellularLocation>
        <location evidence="2">Cell membrane</location>
    </subcellularLocation>
</comment>
<evidence type="ECO:0000259" key="12">
    <source>
        <dbReference type="PROSITE" id="PS50109"/>
    </source>
</evidence>
<dbReference type="SUPFAM" id="SSF158472">
    <property type="entry name" value="HAMP domain-like"/>
    <property type="match status" value="1"/>
</dbReference>
<dbReference type="Pfam" id="PF00672">
    <property type="entry name" value="HAMP"/>
    <property type="match status" value="1"/>
</dbReference>
<keyword evidence="9" id="KW-0902">Two-component regulatory system</keyword>
<dbReference type="Gene3D" id="6.10.340.10">
    <property type="match status" value="1"/>
</dbReference>
<dbReference type="SMART" id="SM00304">
    <property type="entry name" value="HAMP"/>
    <property type="match status" value="1"/>
</dbReference>
<dbReference type="InterPro" id="IPR050428">
    <property type="entry name" value="TCS_sensor_his_kinase"/>
</dbReference>
<comment type="catalytic activity">
    <reaction evidence="1">
        <text>ATP + protein L-histidine = ADP + protein N-phospho-L-histidine.</text>
        <dbReference type="EC" id="2.7.13.3"/>
    </reaction>
</comment>
<keyword evidence="6 11" id="KW-0812">Transmembrane</keyword>
<dbReference type="PROSITE" id="PS50885">
    <property type="entry name" value="HAMP"/>
    <property type="match status" value="1"/>
</dbReference>
<feature type="domain" description="HAMP" evidence="13">
    <location>
        <begin position="214"/>
        <end position="266"/>
    </location>
</feature>
<dbReference type="GO" id="GO:0005886">
    <property type="term" value="C:plasma membrane"/>
    <property type="evidence" value="ECO:0007669"/>
    <property type="project" value="UniProtKB-SubCell"/>
</dbReference>
<keyword evidence="5" id="KW-0808">Transferase</keyword>
<feature type="transmembrane region" description="Helical" evidence="11">
    <location>
        <begin position="193"/>
        <end position="213"/>
    </location>
</feature>
<dbReference type="Gene3D" id="3.30.565.10">
    <property type="entry name" value="Histidine kinase-like ATPase, C-terminal domain"/>
    <property type="match status" value="1"/>
</dbReference>
<reference evidence="14" key="1">
    <citation type="journal article" date="2014" name="Int. J. Syst. Evol. Microbiol.">
        <title>Complete genome sequence of Corynebacterium casei LMG S-19264T (=DSM 44701T), isolated from a smear-ripened cheese.</title>
        <authorList>
            <consortium name="US DOE Joint Genome Institute (JGI-PGF)"/>
            <person name="Walter F."/>
            <person name="Albersmeier A."/>
            <person name="Kalinowski J."/>
            <person name="Ruckert C."/>
        </authorList>
    </citation>
    <scope>NUCLEOTIDE SEQUENCE</scope>
    <source>
        <strain evidence="14">CGMCC 1.15794</strain>
    </source>
</reference>
<dbReference type="SUPFAM" id="SSF47384">
    <property type="entry name" value="Homodimeric domain of signal transducing histidine kinase"/>
    <property type="match status" value="1"/>
</dbReference>
<evidence type="ECO:0000256" key="5">
    <source>
        <dbReference type="ARBA" id="ARBA00022679"/>
    </source>
</evidence>
<evidence type="ECO:0000256" key="7">
    <source>
        <dbReference type="ARBA" id="ARBA00022777"/>
    </source>
</evidence>
<name>A0A917IE54_9MICO</name>
<dbReference type="AlphaFoldDB" id="A0A917IE54"/>
<keyword evidence="4" id="KW-0597">Phosphoprotein</keyword>
<dbReference type="PANTHER" id="PTHR45436">
    <property type="entry name" value="SENSOR HISTIDINE KINASE YKOH"/>
    <property type="match status" value="1"/>
</dbReference>
<dbReference type="PROSITE" id="PS50109">
    <property type="entry name" value="HIS_KIN"/>
    <property type="match status" value="1"/>
</dbReference>
<accession>A0A917IE54</accession>
<evidence type="ECO:0000313" key="14">
    <source>
        <dbReference type="EMBL" id="GGH37324.1"/>
    </source>
</evidence>
<evidence type="ECO:0000256" key="3">
    <source>
        <dbReference type="ARBA" id="ARBA00012438"/>
    </source>
</evidence>
<dbReference type="GO" id="GO:0000155">
    <property type="term" value="F:phosphorelay sensor kinase activity"/>
    <property type="evidence" value="ECO:0007669"/>
    <property type="project" value="InterPro"/>
</dbReference>
<comment type="caution">
    <text evidence="14">The sequence shown here is derived from an EMBL/GenBank/DDBJ whole genome shotgun (WGS) entry which is preliminary data.</text>
</comment>
<dbReference type="EMBL" id="BMJY01000002">
    <property type="protein sequence ID" value="GGH37324.1"/>
    <property type="molecule type" value="Genomic_DNA"/>
</dbReference>
<evidence type="ECO:0000313" key="15">
    <source>
        <dbReference type="Proteomes" id="UP000657592"/>
    </source>
</evidence>
<dbReference type="PANTHER" id="PTHR45436:SF5">
    <property type="entry name" value="SENSOR HISTIDINE KINASE TRCS"/>
    <property type="match status" value="1"/>
</dbReference>